<dbReference type="EMBL" id="WNKS01000003">
    <property type="protein sequence ID" value="MTV30312.1"/>
    <property type="molecule type" value="Genomic_DNA"/>
</dbReference>
<evidence type="ECO:0000313" key="2">
    <source>
        <dbReference type="EMBL" id="MTV30312.1"/>
    </source>
</evidence>
<organism evidence="2 3">
    <name type="scientific">Rhodoblastus acidophilus</name>
    <name type="common">Rhodopseudomonas acidophila</name>
    <dbReference type="NCBI Taxonomy" id="1074"/>
    <lineage>
        <taxon>Bacteria</taxon>
        <taxon>Pseudomonadati</taxon>
        <taxon>Pseudomonadota</taxon>
        <taxon>Alphaproteobacteria</taxon>
        <taxon>Hyphomicrobiales</taxon>
        <taxon>Rhodoblastaceae</taxon>
        <taxon>Rhodoblastus</taxon>
    </lineage>
</organism>
<keyword evidence="1" id="KW-1133">Transmembrane helix</keyword>
<dbReference type="AlphaFoldDB" id="A0A6N8DIH7"/>
<name>A0A6N8DIH7_RHOAC</name>
<reference evidence="2 3" key="1">
    <citation type="submission" date="2019-11" db="EMBL/GenBank/DDBJ databases">
        <title>Whole-genome sequence of a Rhodoblastus acidophilus DSM 142.</title>
        <authorList>
            <person name="Kyndt J.A."/>
            <person name="Meyer T.E."/>
        </authorList>
    </citation>
    <scope>NUCLEOTIDE SEQUENCE [LARGE SCALE GENOMIC DNA]</scope>
    <source>
        <strain evidence="2 3">DSM 142</strain>
    </source>
</reference>
<accession>A0A6N8DIH7</accession>
<gene>
    <name evidence="2" type="ORF">GJ654_04815</name>
</gene>
<protein>
    <submittedName>
        <fullName evidence="2">Flp family type IVb pilin</fullName>
    </submittedName>
</protein>
<evidence type="ECO:0000256" key="1">
    <source>
        <dbReference type="SAM" id="Phobius"/>
    </source>
</evidence>
<keyword evidence="1" id="KW-0472">Membrane</keyword>
<keyword evidence="1" id="KW-0812">Transmembrane</keyword>
<sequence>MGMPIWLKRYWSDDLATSAVEYALIACLLAVIALSMLSRTGVQLDDTFETIVNRIH</sequence>
<dbReference type="Proteomes" id="UP000439113">
    <property type="component" value="Unassembled WGS sequence"/>
</dbReference>
<comment type="caution">
    <text evidence="2">The sequence shown here is derived from an EMBL/GenBank/DDBJ whole genome shotgun (WGS) entry which is preliminary data.</text>
</comment>
<evidence type="ECO:0000313" key="3">
    <source>
        <dbReference type="Proteomes" id="UP000439113"/>
    </source>
</evidence>
<proteinExistence type="predicted"/>
<feature type="transmembrane region" description="Helical" evidence="1">
    <location>
        <begin position="20"/>
        <end position="37"/>
    </location>
</feature>